<dbReference type="InterPro" id="IPR002328">
    <property type="entry name" value="ADH_Zn_CS"/>
</dbReference>
<reference evidence="8 9" key="1">
    <citation type="submission" date="2020-07" db="EMBL/GenBank/DDBJ databases">
        <title>Sequencing the genomes of 1000 actinobacteria strains.</title>
        <authorList>
            <person name="Klenk H.-P."/>
        </authorList>
    </citation>
    <scope>NUCLEOTIDE SEQUENCE [LARGE SCALE GENOMIC DNA]</scope>
    <source>
        <strain evidence="8 9">DSM 103164</strain>
    </source>
</reference>
<evidence type="ECO:0000256" key="1">
    <source>
        <dbReference type="ARBA" id="ARBA00001947"/>
    </source>
</evidence>
<evidence type="ECO:0000256" key="4">
    <source>
        <dbReference type="ARBA" id="ARBA00023002"/>
    </source>
</evidence>
<name>A0A7Z0DBW1_9ACTN</name>
<dbReference type="Pfam" id="PF00107">
    <property type="entry name" value="ADH_zinc_N"/>
    <property type="match status" value="1"/>
</dbReference>
<protein>
    <submittedName>
        <fullName evidence="8">Threonine dehydrogenase-like Zn-dependent dehydrogenase</fullName>
    </submittedName>
</protein>
<dbReference type="EMBL" id="JACBZS010000001">
    <property type="protein sequence ID" value="NYI72671.1"/>
    <property type="molecule type" value="Genomic_DNA"/>
</dbReference>
<feature type="region of interest" description="Disordered" evidence="6">
    <location>
        <begin position="1"/>
        <end position="21"/>
    </location>
</feature>
<dbReference type="InterPro" id="IPR036291">
    <property type="entry name" value="NAD(P)-bd_dom_sf"/>
</dbReference>
<dbReference type="Proteomes" id="UP000527616">
    <property type="component" value="Unassembled WGS sequence"/>
</dbReference>
<sequence length="349" mass="36676">MKATMMHPGGTITLEERPDPTIRRPTDAVVTVTAAAVCGSDLWRYRGVTPVPDARPIGHEFVGVVEAVGEQVRTLHPGDFVVAPFRWSDNTCPECRYGVQPSCRNGGNYGAPDREGLPVDGGQGEAVRVPLADGTLIKVVEHDESHLPSLLALTDVMSTGWHAAVSARVGPGATAVVIGDGAVGLCAVLAASRMGAHRVIAMSRHEPRQRLARAFGATDIVAERGADGEAAIAELTGGLGPDSVLECVGSAQSMQTAFGIARPGGVIGFVGVPHEVELPAETIFGRNLTVAGGIAPAREYLPRLLDLVLDGEIEPGRVFDLELPLAEVGEAYRAMDERRAIKSLLRVPA</sequence>
<accession>A0A7Z0DBW1</accession>
<comment type="caution">
    <text evidence="8">The sequence shown here is derived from an EMBL/GenBank/DDBJ whole genome shotgun (WGS) entry which is preliminary data.</text>
</comment>
<evidence type="ECO:0000313" key="8">
    <source>
        <dbReference type="EMBL" id="NYI72671.1"/>
    </source>
</evidence>
<evidence type="ECO:0000256" key="5">
    <source>
        <dbReference type="RuleBase" id="RU361277"/>
    </source>
</evidence>
<evidence type="ECO:0000256" key="3">
    <source>
        <dbReference type="ARBA" id="ARBA00022833"/>
    </source>
</evidence>
<dbReference type="CDD" id="cd08287">
    <property type="entry name" value="FDH_like_ADH3"/>
    <property type="match status" value="1"/>
</dbReference>
<dbReference type="InterPro" id="IPR013154">
    <property type="entry name" value="ADH-like_N"/>
</dbReference>
<dbReference type="AlphaFoldDB" id="A0A7Z0DBW1"/>
<gene>
    <name evidence="8" type="ORF">GGQ54_003231</name>
</gene>
<organism evidence="8 9">
    <name type="scientific">Naumannella cuiyingiana</name>
    <dbReference type="NCBI Taxonomy" id="1347891"/>
    <lineage>
        <taxon>Bacteria</taxon>
        <taxon>Bacillati</taxon>
        <taxon>Actinomycetota</taxon>
        <taxon>Actinomycetes</taxon>
        <taxon>Propionibacteriales</taxon>
        <taxon>Propionibacteriaceae</taxon>
        <taxon>Naumannella</taxon>
    </lineage>
</organism>
<dbReference type="SMART" id="SM00829">
    <property type="entry name" value="PKS_ER"/>
    <property type="match status" value="1"/>
</dbReference>
<proteinExistence type="inferred from homology"/>
<dbReference type="InterPro" id="IPR013149">
    <property type="entry name" value="ADH-like_C"/>
</dbReference>
<dbReference type="Gene3D" id="3.90.180.10">
    <property type="entry name" value="Medium-chain alcohol dehydrogenases, catalytic domain"/>
    <property type="match status" value="1"/>
</dbReference>
<evidence type="ECO:0000313" key="9">
    <source>
        <dbReference type="Proteomes" id="UP000527616"/>
    </source>
</evidence>
<dbReference type="InterPro" id="IPR011032">
    <property type="entry name" value="GroES-like_sf"/>
</dbReference>
<dbReference type="RefSeq" id="WP_179446295.1">
    <property type="nucleotide sequence ID" value="NZ_JACBZS010000001.1"/>
</dbReference>
<dbReference type="Gene3D" id="3.40.50.720">
    <property type="entry name" value="NAD(P)-binding Rossmann-like Domain"/>
    <property type="match status" value="1"/>
</dbReference>
<dbReference type="GO" id="GO:0008270">
    <property type="term" value="F:zinc ion binding"/>
    <property type="evidence" value="ECO:0007669"/>
    <property type="project" value="InterPro"/>
</dbReference>
<dbReference type="GO" id="GO:0016491">
    <property type="term" value="F:oxidoreductase activity"/>
    <property type="evidence" value="ECO:0007669"/>
    <property type="project" value="UniProtKB-KW"/>
</dbReference>
<dbReference type="InterPro" id="IPR020843">
    <property type="entry name" value="ER"/>
</dbReference>
<comment type="cofactor">
    <cofactor evidence="1 5">
        <name>Zn(2+)</name>
        <dbReference type="ChEBI" id="CHEBI:29105"/>
    </cofactor>
</comment>
<evidence type="ECO:0000256" key="2">
    <source>
        <dbReference type="ARBA" id="ARBA00022723"/>
    </source>
</evidence>
<dbReference type="SUPFAM" id="SSF51735">
    <property type="entry name" value="NAD(P)-binding Rossmann-fold domains"/>
    <property type="match status" value="1"/>
</dbReference>
<keyword evidence="9" id="KW-1185">Reference proteome</keyword>
<dbReference type="SUPFAM" id="SSF50129">
    <property type="entry name" value="GroES-like"/>
    <property type="match status" value="1"/>
</dbReference>
<feature type="domain" description="Enoyl reductase (ER)" evidence="7">
    <location>
        <begin position="9"/>
        <end position="345"/>
    </location>
</feature>
<keyword evidence="3 5" id="KW-0862">Zinc</keyword>
<evidence type="ECO:0000259" key="7">
    <source>
        <dbReference type="SMART" id="SM00829"/>
    </source>
</evidence>
<comment type="similarity">
    <text evidence="5">Belongs to the zinc-containing alcohol dehydrogenase family.</text>
</comment>
<keyword evidence="4" id="KW-0560">Oxidoreductase</keyword>
<dbReference type="PANTHER" id="PTHR42813:SF2">
    <property type="entry name" value="DEHYDROGENASE, ZINC-CONTAINING, PUTATIVE (AFU_ORTHOLOGUE AFUA_2G02810)-RELATED"/>
    <property type="match status" value="1"/>
</dbReference>
<dbReference type="PANTHER" id="PTHR42813">
    <property type="entry name" value="ZINC-TYPE ALCOHOL DEHYDROGENASE-LIKE"/>
    <property type="match status" value="1"/>
</dbReference>
<dbReference type="PROSITE" id="PS00059">
    <property type="entry name" value="ADH_ZINC"/>
    <property type="match status" value="1"/>
</dbReference>
<evidence type="ECO:0000256" key="6">
    <source>
        <dbReference type="SAM" id="MobiDB-lite"/>
    </source>
</evidence>
<keyword evidence="2 5" id="KW-0479">Metal-binding</keyword>
<dbReference type="Pfam" id="PF08240">
    <property type="entry name" value="ADH_N"/>
    <property type="match status" value="1"/>
</dbReference>